<dbReference type="NCBIfam" id="TIGR02158">
    <property type="entry name" value="PA_CoA_Oxy3"/>
    <property type="match status" value="1"/>
</dbReference>
<proteinExistence type="predicted"/>
<name>A0ABS1NEN5_9ACTN</name>
<dbReference type="SUPFAM" id="SSF47240">
    <property type="entry name" value="Ferritin-like"/>
    <property type="match status" value="1"/>
</dbReference>
<dbReference type="PIRSF" id="PIRSF037834">
    <property type="entry name" value="PA_CoA_Oase3"/>
    <property type="match status" value="1"/>
</dbReference>
<dbReference type="InterPro" id="IPR009078">
    <property type="entry name" value="Ferritin-like_SF"/>
</dbReference>
<dbReference type="EMBL" id="JAERRF010000009">
    <property type="protein sequence ID" value="MBL1098521.1"/>
    <property type="molecule type" value="Genomic_DNA"/>
</dbReference>
<keyword evidence="2" id="KW-1185">Reference proteome</keyword>
<dbReference type="InterPro" id="IPR052703">
    <property type="entry name" value="Aromatic_CoA_ox/epox"/>
</dbReference>
<comment type="caution">
    <text evidence="1">The sequence shown here is derived from an EMBL/GenBank/DDBJ whole genome shotgun (WGS) entry which is preliminary data.</text>
</comment>
<dbReference type="RefSeq" id="WP_201875926.1">
    <property type="nucleotide sequence ID" value="NZ_JAERRF010000009.1"/>
</dbReference>
<dbReference type="PANTHER" id="PTHR30458:SF0">
    <property type="entry name" value="1,2-PHENYLACETYL-COA EPOXIDASE, SUBUNIT C"/>
    <property type="match status" value="1"/>
</dbReference>
<dbReference type="InterPro" id="IPR007814">
    <property type="entry name" value="PaaA_PaaC"/>
</dbReference>
<dbReference type="Pfam" id="PF05138">
    <property type="entry name" value="PaaA_PaaC"/>
    <property type="match status" value="1"/>
</dbReference>
<sequence length="258" mass="28623">MTVSEIPREQLDTAGYALRLGDDALILCQRLCAWITRAPTIEEDLALSNIALDLLGHARTLLSLAGRLDGTDRTDDDLAYGRMEREFRNVLLVELPGGDFAMTIARQLAYSVHCRLLWTELERSADPGLAAFAVRAAKEVEYHRMHAAQWTVRLGRGTEESRRRMRAGLAHVWPYAAELFESDELTRRLDASGTGVDPARLREPWERETAAVLAEAGLEVPPGAWAATGGRSGLHTEAFGPLLAEFQSVRRQYPGGTW</sequence>
<accession>A0ABS1NEN5</accession>
<evidence type="ECO:0000313" key="1">
    <source>
        <dbReference type="EMBL" id="MBL1098521.1"/>
    </source>
</evidence>
<gene>
    <name evidence="1" type="primary">paaC</name>
    <name evidence="1" type="ORF">JK363_18000</name>
</gene>
<protein>
    <submittedName>
        <fullName evidence="1">Phenylacetate-CoA oxygenase subunit PaaC</fullName>
    </submittedName>
</protein>
<organism evidence="1 2">
    <name type="scientific">Streptomyces coffeae</name>
    <dbReference type="NCBI Taxonomy" id="621382"/>
    <lineage>
        <taxon>Bacteria</taxon>
        <taxon>Bacillati</taxon>
        <taxon>Actinomycetota</taxon>
        <taxon>Actinomycetes</taxon>
        <taxon>Kitasatosporales</taxon>
        <taxon>Streptomycetaceae</taxon>
        <taxon>Streptomyces</taxon>
    </lineage>
</organism>
<evidence type="ECO:0000313" key="2">
    <source>
        <dbReference type="Proteomes" id="UP000634229"/>
    </source>
</evidence>
<dbReference type="PANTHER" id="PTHR30458">
    <property type="entry name" value="PHENYLACETIC ACID DEGRADATION PROTEIN PAA"/>
    <property type="match status" value="1"/>
</dbReference>
<reference evidence="1 2" key="1">
    <citation type="submission" date="2021-01" db="EMBL/GenBank/DDBJ databases">
        <title>WGS of actinomycetes isolated from Thailand.</title>
        <authorList>
            <person name="Thawai C."/>
        </authorList>
    </citation>
    <scope>NUCLEOTIDE SEQUENCE [LARGE SCALE GENOMIC DNA]</scope>
    <source>
        <strain evidence="1 2">CA1R205</strain>
    </source>
</reference>
<dbReference type="Proteomes" id="UP000634229">
    <property type="component" value="Unassembled WGS sequence"/>
</dbReference>
<dbReference type="Gene3D" id="1.20.1260.10">
    <property type="match status" value="1"/>
</dbReference>
<dbReference type="InterPro" id="IPR012347">
    <property type="entry name" value="Ferritin-like"/>
</dbReference>
<dbReference type="InterPro" id="IPR011882">
    <property type="entry name" value="PaaC"/>
</dbReference>